<comment type="similarity">
    <text evidence="2">Belongs to the PhyH family.</text>
</comment>
<dbReference type="InterPro" id="IPR008775">
    <property type="entry name" value="Phytyl_CoA_dOase-like"/>
</dbReference>
<evidence type="ECO:0000313" key="6">
    <source>
        <dbReference type="EMBL" id="GMG47487.1"/>
    </source>
</evidence>
<sequence length="302" mass="33838">MPLTQEQLDKFDKEGCLAIEGFLSKETVAELNNEIENLYKTIDLKTHPLTKFTTENDGEHVGDDYFLDSSDKISFFFEVDAFEDGKLVKPLDKAINKIGHGLHFLNKKFYDVTVNDEIKTIAKQLGFKDPRAVQSMVIVKQPEIGGVVPSHTDAEFLYTNPVSCKGFWFALQDCTLTNGCLSYYPGSHKKYPLIKRFVKDVKKGSGTKFINLADGSDYDPEKDETKDDKSDPNNFVSVEIPAGSLVLIHGTVLHKSERNTSLGSRNAYTFHVVEGGAEYDELNWLQMPPHKPSGTANFEKLG</sequence>
<feature type="region of interest" description="Disordered" evidence="5">
    <location>
        <begin position="213"/>
        <end position="234"/>
    </location>
</feature>
<dbReference type="AlphaFoldDB" id="A0A9W6Z364"/>
<dbReference type="Gene3D" id="2.60.120.620">
    <property type="entry name" value="q2cbj1_9rhob like domain"/>
    <property type="match status" value="1"/>
</dbReference>
<protein>
    <submittedName>
        <fullName evidence="6">Unnamed protein product</fullName>
    </submittedName>
</protein>
<comment type="caution">
    <text evidence="6">The sequence shown here is derived from an EMBL/GenBank/DDBJ whole genome shotgun (WGS) entry which is preliminary data.</text>
</comment>
<dbReference type="PANTHER" id="PTHR20883:SF15">
    <property type="entry name" value="PHYTANOYL-COA DIOXYGENASE DOMAIN-CONTAINING PROTEIN 1"/>
    <property type="match status" value="1"/>
</dbReference>
<proteinExistence type="inferred from homology"/>
<keyword evidence="7" id="KW-1185">Reference proteome</keyword>
<dbReference type="Proteomes" id="UP001165063">
    <property type="component" value="Unassembled WGS sequence"/>
</dbReference>
<evidence type="ECO:0000313" key="7">
    <source>
        <dbReference type="Proteomes" id="UP001165063"/>
    </source>
</evidence>
<dbReference type="PANTHER" id="PTHR20883">
    <property type="entry name" value="PHYTANOYL-COA DIOXYGENASE DOMAIN CONTAINING 1"/>
    <property type="match status" value="1"/>
</dbReference>
<evidence type="ECO:0000256" key="1">
    <source>
        <dbReference type="ARBA" id="ARBA00001962"/>
    </source>
</evidence>
<accession>A0A9W6Z364</accession>
<dbReference type="EMBL" id="BSXU01004772">
    <property type="protein sequence ID" value="GMG47487.1"/>
    <property type="molecule type" value="Genomic_DNA"/>
</dbReference>
<keyword evidence="3" id="KW-0479">Metal-binding</keyword>
<evidence type="ECO:0000256" key="2">
    <source>
        <dbReference type="ARBA" id="ARBA00005830"/>
    </source>
</evidence>
<organism evidence="6 7">
    <name type="scientific">Ambrosiozyma monospora</name>
    <name type="common">Yeast</name>
    <name type="synonym">Endomycopsis monosporus</name>
    <dbReference type="NCBI Taxonomy" id="43982"/>
    <lineage>
        <taxon>Eukaryota</taxon>
        <taxon>Fungi</taxon>
        <taxon>Dikarya</taxon>
        <taxon>Ascomycota</taxon>
        <taxon>Saccharomycotina</taxon>
        <taxon>Pichiomycetes</taxon>
        <taxon>Pichiales</taxon>
        <taxon>Pichiaceae</taxon>
        <taxon>Ambrosiozyma</taxon>
    </lineage>
</organism>
<gene>
    <name evidence="6" type="ORF">Amon01_000697200</name>
</gene>
<keyword evidence="4" id="KW-0408">Iron</keyword>
<reference evidence="6" key="1">
    <citation type="submission" date="2023-04" db="EMBL/GenBank/DDBJ databases">
        <title>Ambrosiozyma monospora NBRC 1965.</title>
        <authorList>
            <person name="Ichikawa N."/>
            <person name="Sato H."/>
            <person name="Tonouchi N."/>
        </authorList>
    </citation>
    <scope>NUCLEOTIDE SEQUENCE</scope>
    <source>
        <strain evidence="6">NBRC 1965</strain>
    </source>
</reference>
<dbReference type="OrthoDB" id="445007at2759"/>
<dbReference type="SUPFAM" id="SSF51197">
    <property type="entry name" value="Clavaminate synthase-like"/>
    <property type="match status" value="1"/>
</dbReference>
<name>A0A9W6Z364_AMBMO</name>
<evidence type="ECO:0000256" key="5">
    <source>
        <dbReference type="SAM" id="MobiDB-lite"/>
    </source>
</evidence>
<evidence type="ECO:0000256" key="4">
    <source>
        <dbReference type="ARBA" id="ARBA00023004"/>
    </source>
</evidence>
<dbReference type="GO" id="GO:0046872">
    <property type="term" value="F:metal ion binding"/>
    <property type="evidence" value="ECO:0007669"/>
    <property type="project" value="UniProtKB-KW"/>
</dbReference>
<dbReference type="Pfam" id="PF05721">
    <property type="entry name" value="PhyH"/>
    <property type="match status" value="1"/>
</dbReference>
<comment type="cofactor">
    <cofactor evidence="1">
        <name>Fe cation</name>
        <dbReference type="ChEBI" id="CHEBI:24875"/>
    </cofactor>
</comment>
<evidence type="ECO:0000256" key="3">
    <source>
        <dbReference type="ARBA" id="ARBA00022723"/>
    </source>
</evidence>